<keyword evidence="2" id="KW-1185">Reference proteome</keyword>
<dbReference type="AlphaFoldDB" id="F8Q2S4"/>
<gene>
    <name evidence="1" type="ORF">SERLA73DRAFT_184209</name>
</gene>
<proteinExistence type="predicted"/>
<dbReference type="OrthoDB" id="2745518at2759"/>
<sequence length="172" mass="19651">MSSETEGFLEAIHDESFGPNQEVGFLQEIASWALVAKGKLIGSLEVHDFEGLYHFAGPRAVLQCYEEMSTEPLQLGYLNDDGPYEKFLTGPLKEPYTERQVTNEPYGKDLEKLILDRVNGENDKCRQCSSDYQWLPGIKQGVNLYNETNWDYLRGCIIADLQFHVPRKVLQN</sequence>
<dbReference type="Proteomes" id="UP000008063">
    <property type="component" value="Unassembled WGS sequence"/>
</dbReference>
<protein>
    <submittedName>
        <fullName evidence="1">Uncharacterized protein</fullName>
    </submittedName>
</protein>
<evidence type="ECO:0000313" key="2">
    <source>
        <dbReference type="Proteomes" id="UP000008063"/>
    </source>
</evidence>
<reference evidence="2" key="1">
    <citation type="journal article" date="2011" name="Science">
        <title>The plant cell wall-decomposing machinery underlies the functional diversity of forest fungi.</title>
        <authorList>
            <person name="Eastwood D.C."/>
            <person name="Floudas D."/>
            <person name="Binder M."/>
            <person name="Majcherczyk A."/>
            <person name="Schneider P."/>
            <person name="Aerts A."/>
            <person name="Asiegbu F.O."/>
            <person name="Baker S.E."/>
            <person name="Barry K."/>
            <person name="Bendiksby M."/>
            <person name="Blumentritt M."/>
            <person name="Coutinho P.M."/>
            <person name="Cullen D."/>
            <person name="de Vries R.P."/>
            <person name="Gathman A."/>
            <person name="Goodell B."/>
            <person name="Henrissat B."/>
            <person name="Ihrmark K."/>
            <person name="Kauserud H."/>
            <person name="Kohler A."/>
            <person name="LaButti K."/>
            <person name="Lapidus A."/>
            <person name="Lavin J.L."/>
            <person name="Lee Y.-H."/>
            <person name="Lindquist E."/>
            <person name="Lilly W."/>
            <person name="Lucas S."/>
            <person name="Morin E."/>
            <person name="Murat C."/>
            <person name="Oguiza J.A."/>
            <person name="Park J."/>
            <person name="Pisabarro A.G."/>
            <person name="Riley R."/>
            <person name="Rosling A."/>
            <person name="Salamov A."/>
            <person name="Schmidt O."/>
            <person name="Schmutz J."/>
            <person name="Skrede I."/>
            <person name="Stenlid J."/>
            <person name="Wiebenga A."/>
            <person name="Xie X."/>
            <person name="Kuees U."/>
            <person name="Hibbett D.S."/>
            <person name="Hoffmeister D."/>
            <person name="Hoegberg N."/>
            <person name="Martin F."/>
            <person name="Grigoriev I.V."/>
            <person name="Watkinson S.C."/>
        </authorList>
    </citation>
    <scope>NUCLEOTIDE SEQUENCE [LARGE SCALE GENOMIC DNA]</scope>
    <source>
        <strain evidence="2">strain S7.3</strain>
    </source>
</reference>
<accession>F8Q2S4</accession>
<dbReference type="STRING" id="936435.F8Q2S4"/>
<evidence type="ECO:0000313" key="1">
    <source>
        <dbReference type="EMBL" id="EGN97485.1"/>
    </source>
</evidence>
<dbReference type="EMBL" id="GL945482">
    <property type="protein sequence ID" value="EGN97485.1"/>
    <property type="molecule type" value="Genomic_DNA"/>
</dbReference>
<name>F8Q2S4_SERL3</name>
<dbReference type="InParanoid" id="F8Q2S4"/>
<organism evidence="2">
    <name type="scientific">Serpula lacrymans var. lacrymans (strain S7.3)</name>
    <name type="common">Dry rot fungus</name>
    <dbReference type="NCBI Taxonomy" id="936435"/>
    <lineage>
        <taxon>Eukaryota</taxon>
        <taxon>Fungi</taxon>
        <taxon>Dikarya</taxon>
        <taxon>Basidiomycota</taxon>
        <taxon>Agaricomycotina</taxon>
        <taxon>Agaricomycetes</taxon>
        <taxon>Agaricomycetidae</taxon>
        <taxon>Boletales</taxon>
        <taxon>Coniophorineae</taxon>
        <taxon>Serpulaceae</taxon>
        <taxon>Serpula</taxon>
    </lineage>
</organism>
<dbReference type="HOGENOM" id="CLU_1556204_0_0_1"/>